<keyword evidence="1" id="KW-0472">Membrane</keyword>
<feature type="transmembrane region" description="Helical" evidence="1">
    <location>
        <begin position="71"/>
        <end position="91"/>
    </location>
</feature>
<accession>A0A4Q7ZNG5</accession>
<dbReference type="EMBL" id="SHKY01000001">
    <property type="protein sequence ID" value="RZU52013.1"/>
    <property type="molecule type" value="Genomic_DNA"/>
</dbReference>
<dbReference type="InterPro" id="IPR012551">
    <property type="entry name" value="DUF1707_SHOCT-like"/>
</dbReference>
<evidence type="ECO:0000256" key="1">
    <source>
        <dbReference type="SAM" id="Phobius"/>
    </source>
</evidence>
<sequence>MPVVEMRASDEDRQRIVAALERHTGAGRLTLDEFAQRVDVVTQARTLADLDAVVRDLPAEPVADGPQRPELLWVFAVAILTLVMLGVFVALR</sequence>
<organism evidence="3 4">
    <name type="scientific">Krasilnikovia cinnamomea</name>
    <dbReference type="NCBI Taxonomy" id="349313"/>
    <lineage>
        <taxon>Bacteria</taxon>
        <taxon>Bacillati</taxon>
        <taxon>Actinomycetota</taxon>
        <taxon>Actinomycetes</taxon>
        <taxon>Micromonosporales</taxon>
        <taxon>Micromonosporaceae</taxon>
        <taxon>Krasilnikovia</taxon>
    </lineage>
</organism>
<name>A0A4Q7ZNG5_9ACTN</name>
<evidence type="ECO:0000313" key="4">
    <source>
        <dbReference type="Proteomes" id="UP000292564"/>
    </source>
</evidence>
<dbReference type="PANTHER" id="PTHR40763">
    <property type="entry name" value="MEMBRANE PROTEIN-RELATED"/>
    <property type="match status" value="1"/>
</dbReference>
<reference evidence="3 4" key="1">
    <citation type="submission" date="2019-02" db="EMBL/GenBank/DDBJ databases">
        <title>Sequencing the genomes of 1000 actinobacteria strains.</title>
        <authorList>
            <person name="Klenk H.-P."/>
        </authorList>
    </citation>
    <scope>NUCLEOTIDE SEQUENCE [LARGE SCALE GENOMIC DNA]</scope>
    <source>
        <strain evidence="3 4">DSM 45162</strain>
    </source>
</reference>
<keyword evidence="1" id="KW-1133">Transmembrane helix</keyword>
<dbReference type="AlphaFoldDB" id="A0A4Q7ZNG5"/>
<dbReference type="Pfam" id="PF08044">
    <property type="entry name" value="DUF1707"/>
    <property type="match status" value="1"/>
</dbReference>
<keyword evidence="1" id="KW-0812">Transmembrane</keyword>
<evidence type="ECO:0000313" key="3">
    <source>
        <dbReference type="EMBL" id="RZU52013.1"/>
    </source>
</evidence>
<dbReference type="PANTHER" id="PTHR40763:SF4">
    <property type="entry name" value="DUF1707 DOMAIN-CONTAINING PROTEIN"/>
    <property type="match status" value="1"/>
</dbReference>
<proteinExistence type="predicted"/>
<feature type="domain" description="DUF1707" evidence="2">
    <location>
        <begin position="6"/>
        <end position="58"/>
    </location>
</feature>
<evidence type="ECO:0000259" key="2">
    <source>
        <dbReference type="Pfam" id="PF08044"/>
    </source>
</evidence>
<protein>
    <submittedName>
        <fullName evidence="3">Uncharacterized protein DUF1707</fullName>
    </submittedName>
</protein>
<dbReference type="Proteomes" id="UP000292564">
    <property type="component" value="Unassembled WGS sequence"/>
</dbReference>
<gene>
    <name evidence="3" type="ORF">EV385_3854</name>
</gene>
<keyword evidence="4" id="KW-1185">Reference proteome</keyword>
<comment type="caution">
    <text evidence="3">The sequence shown here is derived from an EMBL/GenBank/DDBJ whole genome shotgun (WGS) entry which is preliminary data.</text>
</comment>